<evidence type="ECO:0000313" key="3">
    <source>
        <dbReference type="Proteomes" id="UP000006882"/>
    </source>
</evidence>
<dbReference type="Gene3D" id="2.120.10.80">
    <property type="entry name" value="Kelch-type beta propeller"/>
    <property type="match status" value="1"/>
</dbReference>
<gene>
    <name evidence="2" type="ORF">PRUPE_5G216900</name>
</gene>
<dbReference type="EMBL" id="CM007655">
    <property type="protein sequence ID" value="ONI09081.1"/>
    <property type="molecule type" value="Genomic_DNA"/>
</dbReference>
<dbReference type="AlphaFoldDB" id="A0A251PBY9"/>
<keyword evidence="1" id="KW-0732">Signal</keyword>
<evidence type="ECO:0000313" key="2">
    <source>
        <dbReference type="EMBL" id="ONI09081.1"/>
    </source>
</evidence>
<protein>
    <recommendedName>
        <fullName evidence="4">F-box associated domain-containing protein</fullName>
    </recommendedName>
</protein>
<dbReference type="Gramene" id="ONI09081">
    <property type="protein sequence ID" value="ONI09081"/>
    <property type="gene ID" value="PRUPE_5G216900"/>
</dbReference>
<dbReference type="Proteomes" id="UP000006882">
    <property type="component" value="Chromosome G5"/>
</dbReference>
<name>A0A251PBY9_PRUPE</name>
<evidence type="ECO:0008006" key="4">
    <source>
        <dbReference type="Google" id="ProtNLM"/>
    </source>
</evidence>
<evidence type="ECO:0000256" key="1">
    <source>
        <dbReference type="SAM" id="SignalP"/>
    </source>
</evidence>
<feature type="chain" id="PRO_5013032886" description="F-box associated domain-containing protein" evidence="1">
    <location>
        <begin position="21"/>
        <end position="594"/>
    </location>
</feature>
<proteinExistence type="predicted"/>
<feature type="signal peptide" evidence="1">
    <location>
        <begin position="1"/>
        <end position="20"/>
    </location>
</feature>
<keyword evidence="3" id="KW-1185">Reference proteome</keyword>
<reference evidence="2 3" key="1">
    <citation type="journal article" date="2013" name="Nat. Genet.">
        <title>The high-quality draft genome of peach (Prunus persica) identifies unique patterns of genetic diversity, domestication and genome evolution.</title>
        <authorList>
            <consortium name="International Peach Genome Initiative"/>
            <person name="Verde I."/>
            <person name="Abbott A.G."/>
            <person name="Scalabrin S."/>
            <person name="Jung S."/>
            <person name="Shu S."/>
            <person name="Marroni F."/>
            <person name="Zhebentyayeva T."/>
            <person name="Dettori M.T."/>
            <person name="Grimwood J."/>
            <person name="Cattonaro F."/>
            <person name="Zuccolo A."/>
            <person name="Rossini L."/>
            <person name="Jenkins J."/>
            <person name="Vendramin E."/>
            <person name="Meisel L.A."/>
            <person name="Decroocq V."/>
            <person name="Sosinski B."/>
            <person name="Prochnik S."/>
            <person name="Mitros T."/>
            <person name="Policriti A."/>
            <person name="Cipriani G."/>
            <person name="Dondini L."/>
            <person name="Ficklin S."/>
            <person name="Goodstein D.M."/>
            <person name="Xuan P."/>
            <person name="Del Fabbro C."/>
            <person name="Aramini V."/>
            <person name="Copetti D."/>
            <person name="Gonzalez S."/>
            <person name="Horner D.S."/>
            <person name="Falchi R."/>
            <person name="Lucas S."/>
            <person name="Mica E."/>
            <person name="Maldonado J."/>
            <person name="Lazzari B."/>
            <person name="Bielenberg D."/>
            <person name="Pirona R."/>
            <person name="Miculan M."/>
            <person name="Barakat A."/>
            <person name="Testolin R."/>
            <person name="Stella A."/>
            <person name="Tartarini S."/>
            <person name="Tonutti P."/>
            <person name="Arus P."/>
            <person name="Orellana A."/>
            <person name="Wells C."/>
            <person name="Main D."/>
            <person name="Vizzotto G."/>
            <person name="Silva H."/>
            <person name="Salamini F."/>
            <person name="Schmutz J."/>
            <person name="Morgante M."/>
            <person name="Rokhsar D.S."/>
        </authorList>
    </citation>
    <scope>NUCLEOTIDE SEQUENCE [LARGE SCALE GENOMIC DNA]</scope>
    <source>
        <strain evidence="3">cv. Nemared</strain>
    </source>
</reference>
<organism evidence="2 3">
    <name type="scientific">Prunus persica</name>
    <name type="common">Peach</name>
    <name type="synonym">Amygdalus persica</name>
    <dbReference type="NCBI Taxonomy" id="3760"/>
    <lineage>
        <taxon>Eukaryota</taxon>
        <taxon>Viridiplantae</taxon>
        <taxon>Streptophyta</taxon>
        <taxon>Embryophyta</taxon>
        <taxon>Tracheophyta</taxon>
        <taxon>Spermatophyta</taxon>
        <taxon>Magnoliopsida</taxon>
        <taxon>eudicotyledons</taxon>
        <taxon>Gunneridae</taxon>
        <taxon>Pentapetalae</taxon>
        <taxon>rosids</taxon>
        <taxon>fabids</taxon>
        <taxon>Rosales</taxon>
        <taxon>Rosaceae</taxon>
        <taxon>Amygdaloideae</taxon>
        <taxon>Amygdaleae</taxon>
        <taxon>Prunus</taxon>
    </lineage>
</organism>
<dbReference type="SUPFAM" id="SSF117281">
    <property type="entry name" value="Kelch motif"/>
    <property type="match status" value="1"/>
</dbReference>
<accession>A0A251PBY9</accession>
<sequence>MSFLCLARLISSFICRAIQTSQNICPSIFYFQNFRRPRHSLCPAQLGIFSIAEALSSGTMSQPSTAAKLTSGQDHVASRQDNLLGKISEMEKSMGKISQMEKSLGKIWEMNKSLGKILEMEKSLGKIPEMEESLGQLFDLTKSITEELCLLLPIPHVTTAIPISTVIDGSPNHEAVKLYPSSLPVDWEHASTRSVYLLVSSYGREYSNAIYEVKFKHGAGVTHEPPVVGLVAKFCEGICIQAARNFNRSKLYILMQEGGYIIDTNNNRLTHSSIPPTLAPKSIATVVSAYDKIYCVASPSCFPLSSEPSFERYDPDRNIWEEMPSFPFYRYYDTYMDITGYAVCYGVILFSLCGWKENNFDVVAFHESRKRWNRVQVDTSIRYAPFHGRAVVVGKTICALHGDEFIGFSFSMDKGNDDIIAYSLRKMFVLQGLEIASPPWPFCDYKTEYLVHLGNLDFFHVKTGCCDVNIEVQFLCITTFQVVVGDGGRDMIKTINSTVHSVDIKDLDWFWLIFCFTPDFGDYEPISDKQDCTMDENCFLVGGNYTTMAKKEEAKQGIAARKLEEIAARQLEIRNYKKICPSNMRIQKPRRATT</sequence>
<dbReference type="InterPro" id="IPR015915">
    <property type="entry name" value="Kelch-typ_b-propeller"/>
</dbReference>